<feature type="domain" description="Secreted LysM effector LysM C-terminal" evidence="1">
    <location>
        <begin position="42"/>
        <end position="118"/>
    </location>
</feature>
<evidence type="ECO:0000313" key="2">
    <source>
        <dbReference type="EMBL" id="OKO90832.1"/>
    </source>
</evidence>
<dbReference type="EMBL" id="MNBE01000756">
    <property type="protein sequence ID" value="OKO90832.1"/>
    <property type="molecule type" value="Genomic_DNA"/>
</dbReference>
<dbReference type="Proteomes" id="UP000186955">
    <property type="component" value="Unassembled WGS sequence"/>
</dbReference>
<dbReference type="STRING" id="1316194.A0A1Q5SSA0"/>
<accession>A0A1Q5SSA0</accession>
<evidence type="ECO:0000259" key="1">
    <source>
        <dbReference type="Pfam" id="PF25139"/>
    </source>
</evidence>
<protein>
    <recommendedName>
        <fullName evidence="1">Secreted LysM effector LysM C-terminal domain-containing protein</fullName>
    </recommendedName>
</protein>
<gene>
    <name evidence="2" type="ORF">PENSUB_13133</name>
</gene>
<dbReference type="InterPro" id="IPR057277">
    <property type="entry name" value="LysM_C"/>
</dbReference>
<evidence type="ECO:0000313" key="3">
    <source>
        <dbReference type="Proteomes" id="UP000186955"/>
    </source>
</evidence>
<name>A0A1Q5SSA0_9EURO</name>
<proteinExistence type="predicted"/>
<comment type="caution">
    <text evidence="2">The sequence shown here is derived from an EMBL/GenBank/DDBJ whole genome shotgun (WGS) entry which is preliminary data.</text>
</comment>
<sequence>MSNCQSKTTTISEVQTTTLAKTTTTTIKVKATSTTTSEGPAWTLVAYTGTTCDEDYYLVTGHKDQDSKCIDLPGDYKAKFGDLAGVYCKYFTDGGFNSTSCASAPVETLVSWSLTGGQHISPKMVVTGSPA</sequence>
<organism evidence="2 3">
    <name type="scientific">Penicillium subrubescens</name>
    <dbReference type="NCBI Taxonomy" id="1316194"/>
    <lineage>
        <taxon>Eukaryota</taxon>
        <taxon>Fungi</taxon>
        <taxon>Dikarya</taxon>
        <taxon>Ascomycota</taxon>
        <taxon>Pezizomycotina</taxon>
        <taxon>Eurotiomycetes</taxon>
        <taxon>Eurotiomycetidae</taxon>
        <taxon>Eurotiales</taxon>
        <taxon>Aspergillaceae</taxon>
        <taxon>Penicillium</taxon>
    </lineage>
</organism>
<reference evidence="2 3" key="1">
    <citation type="submission" date="2016-10" db="EMBL/GenBank/DDBJ databases">
        <title>Genome sequence of the ascomycete fungus Penicillium subrubescens.</title>
        <authorList>
            <person name="De Vries R.P."/>
            <person name="Peng M."/>
            <person name="Dilokpimol A."/>
            <person name="Hilden K."/>
            <person name="Makela M.R."/>
            <person name="Grigoriev I."/>
            <person name="Riley R."/>
            <person name="Granchi Z."/>
        </authorList>
    </citation>
    <scope>NUCLEOTIDE SEQUENCE [LARGE SCALE GENOMIC DNA]</scope>
    <source>
        <strain evidence="2 3">CBS 132785</strain>
    </source>
</reference>
<dbReference type="Pfam" id="PF25139">
    <property type="entry name" value="LysM14_C"/>
    <property type="match status" value="1"/>
</dbReference>
<dbReference type="AlphaFoldDB" id="A0A1Q5SSA0"/>
<keyword evidence="3" id="KW-1185">Reference proteome</keyword>